<dbReference type="GO" id="GO:0031267">
    <property type="term" value="F:small GTPase binding"/>
    <property type="evidence" value="ECO:0007669"/>
    <property type="project" value="TreeGrafter"/>
</dbReference>
<name>A0A8S3U109_MYTED</name>
<dbReference type="GO" id="GO:0000070">
    <property type="term" value="P:mitotic sister chromatid segregation"/>
    <property type="evidence" value="ECO:0007669"/>
    <property type="project" value="TreeGrafter"/>
</dbReference>
<keyword evidence="3" id="KW-1185">Reference proteome</keyword>
<feature type="domain" description="RZZ complex subunit KNTC1/ROD C-terminal" evidence="1">
    <location>
        <begin position="16"/>
        <end position="192"/>
    </location>
</feature>
<dbReference type="EMBL" id="CAJPWZ010002270">
    <property type="protein sequence ID" value="CAG2234745.1"/>
    <property type="molecule type" value="Genomic_DNA"/>
</dbReference>
<dbReference type="GO" id="GO:1903394">
    <property type="term" value="P:protein localization to kinetochore involved in kinetochore assembly"/>
    <property type="evidence" value="ECO:0007669"/>
    <property type="project" value="TreeGrafter"/>
</dbReference>
<dbReference type="PANTHER" id="PTHR15688:SF1">
    <property type="entry name" value="KINETOCHORE-ASSOCIATED PROTEIN 1"/>
    <property type="match status" value="1"/>
</dbReference>
<dbReference type="Gene3D" id="3.60.10.10">
    <property type="entry name" value="Endonuclease/exonuclease/phosphatase"/>
    <property type="match status" value="1"/>
</dbReference>
<dbReference type="PANTHER" id="PTHR15688">
    <property type="entry name" value="KINETOCHORE-ASSOCIATED PROTEIN 1"/>
    <property type="match status" value="1"/>
</dbReference>
<evidence type="ECO:0000313" key="3">
    <source>
        <dbReference type="Proteomes" id="UP000683360"/>
    </source>
</evidence>
<evidence type="ECO:0000313" key="2">
    <source>
        <dbReference type="EMBL" id="CAG2234745.1"/>
    </source>
</evidence>
<dbReference type="Proteomes" id="UP000683360">
    <property type="component" value="Unassembled WGS sequence"/>
</dbReference>
<dbReference type="GO" id="GO:0005828">
    <property type="term" value="C:kinetochore microtubule"/>
    <property type="evidence" value="ECO:0007669"/>
    <property type="project" value="TreeGrafter"/>
</dbReference>
<sequence>MVNSYVSTDKEPATVKSQWNWQKKDANKELLTNVKSLLEKVSNCEMAMACAKWMVTQLPSGAEKVMGLEGCIYLAQKWYQALPESKTTDKEKAKAAVIKFNAMWRRLATEQILFLHGIRTPELHKQADKPKQLIIALYEHPCIVDTTEDADVPDIHAVVEEVANLNDINLQSMMVELLQKWLPSASSKQQDADTETGYMSPDVIQDIKQKFNKNVDFSNGVSRSTGVITIVNKDLKLFKSHRVPTPLKGRLIHNSYDYNDTVINLLNLYAPQCGLREEQRLFYDILLNYVSNVEQYSSKNKYILTGDFNFIEDKIDSNNMNCRLNKYILDKFKSIKDTLKIKDVYREIHKDKANFTCYNISGSRTRIDRFMPINEFINKISEIKHIPYKKSDHKMVQINIQYKRQKWGRGFWKMNNSLLENEKYTVLISNIIKQWKEDKLKYDPLKGWDLLKKQIKETTINFSRVQAKISKSKLN</sequence>
<dbReference type="SUPFAM" id="SSF56219">
    <property type="entry name" value="DNase I-like"/>
    <property type="match status" value="1"/>
</dbReference>
<reference evidence="2" key="1">
    <citation type="submission" date="2021-03" db="EMBL/GenBank/DDBJ databases">
        <authorList>
            <person name="Bekaert M."/>
        </authorList>
    </citation>
    <scope>NUCLEOTIDE SEQUENCE</scope>
</reference>
<organism evidence="2 3">
    <name type="scientific">Mytilus edulis</name>
    <name type="common">Blue mussel</name>
    <dbReference type="NCBI Taxonomy" id="6550"/>
    <lineage>
        <taxon>Eukaryota</taxon>
        <taxon>Metazoa</taxon>
        <taxon>Spiralia</taxon>
        <taxon>Lophotrochozoa</taxon>
        <taxon>Mollusca</taxon>
        <taxon>Bivalvia</taxon>
        <taxon>Autobranchia</taxon>
        <taxon>Pteriomorphia</taxon>
        <taxon>Mytilida</taxon>
        <taxon>Mytiloidea</taxon>
        <taxon>Mytilidae</taxon>
        <taxon>Mytilinae</taxon>
        <taxon>Mytilus</taxon>
    </lineage>
</organism>
<protein>
    <submittedName>
        <fullName evidence="2">KNTC1</fullName>
    </submittedName>
</protein>
<dbReference type="Pfam" id="PF10493">
    <property type="entry name" value="Rod_C"/>
    <property type="match status" value="1"/>
</dbReference>
<dbReference type="OrthoDB" id="416119at2759"/>
<evidence type="ECO:0000259" key="1">
    <source>
        <dbReference type="Pfam" id="PF10493"/>
    </source>
</evidence>
<dbReference type="InterPro" id="IPR052802">
    <property type="entry name" value="KNTC1"/>
</dbReference>
<comment type="caution">
    <text evidence="2">The sequence shown here is derived from an EMBL/GenBank/DDBJ whole genome shotgun (WGS) entry which is preliminary data.</text>
</comment>
<dbReference type="InterPro" id="IPR036691">
    <property type="entry name" value="Endo/exonu/phosph_ase_sf"/>
</dbReference>
<accession>A0A8S3U109</accession>
<dbReference type="GO" id="GO:1990423">
    <property type="term" value="C:RZZ complex"/>
    <property type="evidence" value="ECO:0007669"/>
    <property type="project" value="TreeGrafter"/>
</dbReference>
<proteinExistence type="predicted"/>
<gene>
    <name evidence="2" type="ORF">MEDL_47348</name>
</gene>
<dbReference type="InterPro" id="IPR019527">
    <property type="entry name" value="RZZ-complex_KNTC1/ROD_C"/>
</dbReference>
<dbReference type="AlphaFoldDB" id="A0A8S3U109"/>
<dbReference type="GO" id="GO:0005737">
    <property type="term" value="C:cytoplasm"/>
    <property type="evidence" value="ECO:0007669"/>
    <property type="project" value="TreeGrafter"/>
</dbReference>
<dbReference type="GO" id="GO:0007094">
    <property type="term" value="P:mitotic spindle assembly checkpoint signaling"/>
    <property type="evidence" value="ECO:0007669"/>
    <property type="project" value="TreeGrafter"/>
</dbReference>